<comment type="subcellular location">
    <subcellularLocation>
        <location evidence="7">Cell membrane</location>
        <topology evidence="7">Single-pass type II membrane protein</topology>
    </subcellularLocation>
    <text evidence="7">Localizes to the division septum where it forms a ring structure.</text>
</comment>
<evidence type="ECO:0000256" key="9">
    <source>
        <dbReference type="SAM" id="MobiDB-lite"/>
    </source>
</evidence>
<keyword evidence="6 7" id="KW-0131">Cell cycle</keyword>
<protein>
    <recommendedName>
        <fullName evidence="7">Cell division protein FtsL</fullName>
    </recommendedName>
</protein>
<keyword evidence="4 7" id="KW-1133">Transmembrane helix</keyword>
<feature type="region of interest" description="Disordered" evidence="9">
    <location>
        <begin position="1"/>
        <end position="34"/>
    </location>
</feature>
<dbReference type="GO" id="GO:0043093">
    <property type="term" value="P:FtsZ-dependent cytokinesis"/>
    <property type="evidence" value="ECO:0007669"/>
    <property type="project" value="UniProtKB-UniRule"/>
</dbReference>
<feature type="coiled-coil region" evidence="8">
    <location>
        <begin position="68"/>
        <end position="102"/>
    </location>
</feature>
<dbReference type="HAMAP" id="MF_00910">
    <property type="entry name" value="FtsL"/>
    <property type="match status" value="1"/>
</dbReference>
<name>A0A0R1P0T5_9LACO</name>
<dbReference type="GO" id="GO:0032153">
    <property type="term" value="C:cell division site"/>
    <property type="evidence" value="ECO:0007669"/>
    <property type="project" value="UniProtKB-UniRule"/>
</dbReference>
<keyword evidence="11" id="KW-1185">Reference proteome</keyword>
<proteinExistence type="inferred from homology"/>
<comment type="caution">
    <text evidence="10">The sequence shown here is derived from an EMBL/GenBank/DDBJ whole genome shotgun (WGS) entry which is preliminary data.</text>
</comment>
<keyword evidence="2 7" id="KW-0132">Cell division</keyword>
<evidence type="ECO:0000256" key="1">
    <source>
        <dbReference type="ARBA" id="ARBA00022475"/>
    </source>
</evidence>
<organism evidence="10 11">
    <name type="scientific">Limosilactobacillus frumenti DSM 13145</name>
    <dbReference type="NCBI Taxonomy" id="1423746"/>
    <lineage>
        <taxon>Bacteria</taxon>
        <taxon>Bacillati</taxon>
        <taxon>Bacillota</taxon>
        <taxon>Bacilli</taxon>
        <taxon>Lactobacillales</taxon>
        <taxon>Lactobacillaceae</taxon>
        <taxon>Limosilactobacillus</taxon>
    </lineage>
</organism>
<evidence type="ECO:0000313" key="10">
    <source>
        <dbReference type="EMBL" id="KRL25855.1"/>
    </source>
</evidence>
<evidence type="ECO:0000256" key="5">
    <source>
        <dbReference type="ARBA" id="ARBA00023136"/>
    </source>
</evidence>
<evidence type="ECO:0000256" key="2">
    <source>
        <dbReference type="ARBA" id="ARBA00022618"/>
    </source>
</evidence>
<comment type="function">
    <text evidence="7">Essential cell division protein.</text>
</comment>
<dbReference type="Proteomes" id="UP000051445">
    <property type="component" value="Unassembled WGS sequence"/>
</dbReference>
<reference evidence="10 11" key="1">
    <citation type="journal article" date="2015" name="Genome Announc.">
        <title>Expanding the biotechnology potential of lactobacilli through comparative genomics of 213 strains and associated genera.</title>
        <authorList>
            <person name="Sun Z."/>
            <person name="Harris H.M."/>
            <person name="McCann A."/>
            <person name="Guo C."/>
            <person name="Argimon S."/>
            <person name="Zhang W."/>
            <person name="Yang X."/>
            <person name="Jeffery I.B."/>
            <person name="Cooney J.C."/>
            <person name="Kagawa T.F."/>
            <person name="Liu W."/>
            <person name="Song Y."/>
            <person name="Salvetti E."/>
            <person name="Wrobel A."/>
            <person name="Rasinkangas P."/>
            <person name="Parkhill J."/>
            <person name="Rea M.C."/>
            <person name="O'Sullivan O."/>
            <person name="Ritari J."/>
            <person name="Douillard F.P."/>
            <person name="Paul Ross R."/>
            <person name="Yang R."/>
            <person name="Briner A.E."/>
            <person name="Felis G.E."/>
            <person name="de Vos W.M."/>
            <person name="Barrangou R."/>
            <person name="Klaenhammer T.R."/>
            <person name="Caufield P.W."/>
            <person name="Cui Y."/>
            <person name="Zhang H."/>
            <person name="O'Toole P.W."/>
        </authorList>
    </citation>
    <scope>NUCLEOTIDE SEQUENCE [LARGE SCALE GENOMIC DNA]</scope>
    <source>
        <strain evidence="10 11">DSM 13145</strain>
    </source>
</reference>
<gene>
    <name evidence="7" type="primary">ftsL</name>
    <name evidence="10" type="ORF">FD27_GL001435</name>
</gene>
<keyword evidence="3 7" id="KW-0812">Transmembrane</keyword>
<evidence type="ECO:0000256" key="8">
    <source>
        <dbReference type="SAM" id="Coils"/>
    </source>
</evidence>
<evidence type="ECO:0000313" key="11">
    <source>
        <dbReference type="Proteomes" id="UP000051445"/>
    </source>
</evidence>
<evidence type="ECO:0000256" key="3">
    <source>
        <dbReference type="ARBA" id="ARBA00022692"/>
    </source>
</evidence>
<evidence type="ECO:0000256" key="6">
    <source>
        <dbReference type="ARBA" id="ARBA00023306"/>
    </source>
</evidence>
<keyword evidence="8" id="KW-0175">Coiled coil</keyword>
<accession>A0A0R1P0T5</accession>
<evidence type="ECO:0000256" key="4">
    <source>
        <dbReference type="ARBA" id="ARBA00022989"/>
    </source>
</evidence>
<keyword evidence="1 7" id="KW-1003">Cell membrane</keyword>
<keyword evidence="5 7" id="KW-0472">Membrane</keyword>
<feature type="transmembrane region" description="Helical" evidence="7">
    <location>
        <begin position="45"/>
        <end position="64"/>
    </location>
</feature>
<dbReference type="GO" id="GO:0005886">
    <property type="term" value="C:plasma membrane"/>
    <property type="evidence" value="ECO:0007669"/>
    <property type="project" value="UniProtKB-SubCell"/>
</dbReference>
<dbReference type="STRING" id="1423746.FD27_GL001435"/>
<comment type="similarity">
    <text evidence="7">Belongs to the FtsL family.</text>
</comment>
<evidence type="ECO:0000256" key="7">
    <source>
        <dbReference type="HAMAP-Rule" id="MF_00910"/>
    </source>
</evidence>
<dbReference type="AlphaFoldDB" id="A0A0R1P0T5"/>
<sequence length="126" mass="14150">MINMVSNAAKKISRERPYTTDPRQQAHQQLGPAARTVSWSKFERSLVTVCSIVTVFMMISLLSTKNTMNTRQHQLQDLQSQIAQVKNNNTSQKQAIAEMTSQSQLKSAAKKYGLADHNSSVRNVNK</sequence>
<dbReference type="EMBL" id="AZER01000026">
    <property type="protein sequence ID" value="KRL25855.1"/>
    <property type="molecule type" value="Genomic_DNA"/>
</dbReference>
<dbReference type="InterPro" id="IPR011922">
    <property type="entry name" value="Cell_div_FtsL"/>
</dbReference>
<dbReference type="PATRIC" id="fig|1423746.3.peg.1465"/>